<keyword evidence="6" id="KW-1185">Reference proteome</keyword>
<evidence type="ECO:0000256" key="2">
    <source>
        <dbReference type="ARBA" id="ARBA00022741"/>
    </source>
</evidence>
<dbReference type="Pfam" id="PF00004">
    <property type="entry name" value="AAA"/>
    <property type="match status" value="1"/>
</dbReference>
<dbReference type="CDD" id="cd00009">
    <property type="entry name" value="AAA"/>
    <property type="match status" value="1"/>
</dbReference>
<feature type="domain" description="AAA+ ATPase" evidence="4">
    <location>
        <begin position="101"/>
        <end position="239"/>
    </location>
</feature>
<dbReference type="PANTHER" id="PTHR43392">
    <property type="entry name" value="AAA-TYPE ATPASE FAMILY PROTEIN / ANKYRIN REPEAT FAMILY PROTEIN"/>
    <property type="match status" value="1"/>
</dbReference>
<sequence>MKEQILPAKARKTHTDLAVPKHSGKIQVVLNHPEPQKPIQDAPVKRNIPRHVSTEEETTQLFEDLHQLIGLENVKQLVYEIYALLQIRKFRQEEGLNVESHVYHMIFKGNPGTGKTTVARMIAKLFQAMGVLSKGHLIEVERADLVGEYIGHTALKTRELVKKAMGGILFIDEAYSLARGGEKDFGKEAIDALVKAMEDHKNQFILILAGYPDEIDDFLQTNPGLPSRFPIQVEFSDYSVEQLMQICSQMVELRDYRLHPNATQKLKQHMLKVKQEQQLSFSNARYIRNQIEKAIRFQAVRLLEQHVQSPQRADLMLLKAEDFRWD</sequence>
<proteinExistence type="inferred from homology"/>
<dbReference type="Gene3D" id="3.40.50.300">
    <property type="entry name" value="P-loop containing nucleotide triphosphate hydrolases"/>
    <property type="match status" value="1"/>
</dbReference>
<evidence type="ECO:0000259" key="4">
    <source>
        <dbReference type="SMART" id="SM00382"/>
    </source>
</evidence>
<evidence type="ECO:0000256" key="1">
    <source>
        <dbReference type="ARBA" id="ARBA00010378"/>
    </source>
</evidence>
<name>A0ABW5REK3_9BACL</name>
<dbReference type="InterPro" id="IPR050773">
    <property type="entry name" value="CbxX/CfxQ_RuBisCO_ESX"/>
</dbReference>
<keyword evidence="2" id="KW-0547">Nucleotide-binding</keyword>
<dbReference type="EMBL" id="JBHUMM010000043">
    <property type="protein sequence ID" value="MFD2673020.1"/>
    <property type="molecule type" value="Genomic_DNA"/>
</dbReference>
<evidence type="ECO:0000313" key="5">
    <source>
        <dbReference type="EMBL" id="MFD2673020.1"/>
    </source>
</evidence>
<dbReference type="Gene3D" id="1.10.8.60">
    <property type="match status" value="1"/>
</dbReference>
<dbReference type="Proteomes" id="UP001597497">
    <property type="component" value="Unassembled WGS sequence"/>
</dbReference>
<evidence type="ECO:0000256" key="3">
    <source>
        <dbReference type="ARBA" id="ARBA00022840"/>
    </source>
</evidence>
<dbReference type="InterPro" id="IPR000641">
    <property type="entry name" value="CbxX/CfxQ"/>
</dbReference>
<dbReference type="PANTHER" id="PTHR43392:SF2">
    <property type="entry name" value="AAA-TYPE ATPASE FAMILY PROTEIN _ ANKYRIN REPEAT FAMILY PROTEIN"/>
    <property type="match status" value="1"/>
</dbReference>
<gene>
    <name evidence="5" type="ORF">ACFSUC_15730</name>
</gene>
<dbReference type="PRINTS" id="PR00819">
    <property type="entry name" value="CBXCFQXSUPER"/>
</dbReference>
<dbReference type="RefSeq" id="WP_379930576.1">
    <property type="nucleotide sequence ID" value="NZ_JBHUMM010000043.1"/>
</dbReference>
<dbReference type="SMART" id="SM00382">
    <property type="entry name" value="AAA"/>
    <property type="match status" value="1"/>
</dbReference>
<comment type="caution">
    <text evidence="5">The sequence shown here is derived from an EMBL/GenBank/DDBJ whole genome shotgun (WGS) entry which is preliminary data.</text>
</comment>
<accession>A0ABW5REK3</accession>
<protein>
    <submittedName>
        <fullName evidence="5">AAA family ATPase</fullName>
    </submittedName>
</protein>
<keyword evidence="3" id="KW-0067">ATP-binding</keyword>
<dbReference type="InterPro" id="IPR027417">
    <property type="entry name" value="P-loop_NTPase"/>
</dbReference>
<dbReference type="InterPro" id="IPR003959">
    <property type="entry name" value="ATPase_AAA_core"/>
</dbReference>
<dbReference type="SUPFAM" id="SSF52540">
    <property type="entry name" value="P-loop containing nucleoside triphosphate hydrolases"/>
    <property type="match status" value="1"/>
</dbReference>
<dbReference type="Pfam" id="PF17866">
    <property type="entry name" value="AAA_lid_6"/>
    <property type="match status" value="1"/>
</dbReference>
<dbReference type="InterPro" id="IPR041627">
    <property type="entry name" value="AAA_lid_6"/>
</dbReference>
<dbReference type="InterPro" id="IPR003593">
    <property type="entry name" value="AAA+_ATPase"/>
</dbReference>
<comment type="similarity">
    <text evidence="1">Belongs to the CbxX/CfxQ family.</text>
</comment>
<evidence type="ECO:0000313" key="6">
    <source>
        <dbReference type="Proteomes" id="UP001597497"/>
    </source>
</evidence>
<reference evidence="6" key="1">
    <citation type="journal article" date="2019" name="Int. J. Syst. Evol. Microbiol.">
        <title>The Global Catalogue of Microorganisms (GCM) 10K type strain sequencing project: providing services to taxonomists for standard genome sequencing and annotation.</title>
        <authorList>
            <consortium name="The Broad Institute Genomics Platform"/>
            <consortium name="The Broad Institute Genome Sequencing Center for Infectious Disease"/>
            <person name="Wu L."/>
            <person name="Ma J."/>
        </authorList>
    </citation>
    <scope>NUCLEOTIDE SEQUENCE [LARGE SCALE GENOMIC DNA]</scope>
    <source>
        <strain evidence="6">KCTC 33676</strain>
    </source>
</reference>
<organism evidence="5 6">
    <name type="scientific">Marinicrinis sediminis</name>
    <dbReference type="NCBI Taxonomy" id="1652465"/>
    <lineage>
        <taxon>Bacteria</taxon>
        <taxon>Bacillati</taxon>
        <taxon>Bacillota</taxon>
        <taxon>Bacilli</taxon>
        <taxon>Bacillales</taxon>
        <taxon>Paenibacillaceae</taxon>
    </lineage>
</organism>